<reference evidence="1" key="2">
    <citation type="journal article" date="2015" name="Fish Shellfish Immunol.">
        <title>Early steps in the European eel (Anguilla anguilla)-Vibrio vulnificus interaction in the gills: Role of the RtxA13 toxin.</title>
        <authorList>
            <person name="Callol A."/>
            <person name="Pajuelo D."/>
            <person name="Ebbesson L."/>
            <person name="Teles M."/>
            <person name="MacKenzie S."/>
            <person name="Amaro C."/>
        </authorList>
    </citation>
    <scope>NUCLEOTIDE SEQUENCE</scope>
</reference>
<organism evidence="1">
    <name type="scientific">Anguilla anguilla</name>
    <name type="common">European freshwater eel</name>
    <name type="synonym">Muraena anguilla</name>
    <dbReference type="NCBI Taxonomy" id="7936"/>
    <lineage>
        <taxon>Eukaryota</taxon>
        <taxon>Metazoa</taxon>
        <taxon>Chordata</taxon>
        <taxon>Craniata</taxon>
        <taxon>Vertebrata</taxon>
        <taxon>Euteleostomi</taxon>
        <taxon>Actinopterygii</taxon>
        <taxon>Neopterygii</taxon>
        <taxon>Teleostei</taxon>
        <taxon>Anguilliformes</taxon>
        <taxon>Anguillidae</taxon>
        <taxon>Anguilla</taxon>
    </lineage>
</organism>
<sequence>MFQMLARNLITVHVKTRATNCNKRWEKGTE</sequence>
<dbReference type="EMBL" id="GBXM01052675">
    <property type="protein sequence ID" value="JAH55902.1"/>
    <property type="molecule type" value="Transcribed_RNA"/>
</dbReference>
<accession>A0A0E9TR34</accession>
<dbReference type="AlphaFoldDB" id="A0A0E9TR34"/>
<reference evidence="1" key="1">
    <citation type="submission" date="2014-11" db="EMBL/GenBank/DDBJ databases">
        <authorList>
            <person name="Amaro Gonzalez C."/>
        </authorList>
    </citation>
    <scope>NUCLEOTIDE SEQUENCE</scope>
</reference>
<protein>
    <submittedName>
        <fullName evidence="1">Uncharacterized protein</fullName>
    </submittedName>
</protein>
<proteinExistence type="predicted"/>
<name>A0A0E9TR34_ANGAN</name>
<evidence type="ECO:0000313" key="1">
    <source>
        <dbReference type="EMBL" id="JAH55902.1"/>
    </source>
</evidence>